<dbReference type="Proteomes" id="UP000233654">
    <property type="component" value="Unassembled WGS sequence"/>
</dbReference>
<gene>
    <name evidence="1" type="ORF">CVT63_02735</name>
</gene>
<reference evidence="1 2" key="1">
    <citation type="journal article" date="2017" name="ISME J.">
        <title>Potential for microbial H2 and metal transformations associated with novel bacteria and archaea in deep terrestrial subsurface sediments.</title>
        <authorList>
            <person name="Hernsdorf A.W."/>
            <person name="Amano Y."/>
            <person name="Miyakawa K."/>
            <person name="Ise K."/>
            <person name="Suzuki Y."/>
            <person name="Anantharaman K."/>
            <person name="Probst A."/>
            <person name="Burstein D."/>
            <person name="Thomas B.C."/>
            <person name="Banfield J.F."/>
        </authorList>
    </citation>
    <scope>NUCLEOTIDE SEQUENCE [LARGE SCALE GENOMIC DNA]</scope>
    <source>
        <strain evidence="1">HGW-Actinobacteria-3</strain>
    </source>
</reference>
<dbReference type="EMBL" id="PHEX01000016">
    <property type="protein sequence ID" value="PKQ28433.1"/>
    <property type="molecule type" value="Genomic_DNA"/>
</dbReference>
<evidence type="ECO:0000313" key="2">
    <source>
        <dbReference type="Proteomes" id="UP000233654"/>
    </source>
</evidence>
<accession>A0A2N3G6W8</accession>
<name>A0A2N3G6W8_9ACTN</name>
<evidence type="ECO:0000313" key="1">
    <source>
        <dbReference type="EMBL" id="PKQ28433.1"/>
    </source>
</evidence>
<sequence>MTELMVVLLIIAMMIGLGTLLLFGAHATQLTKNVEGTIANDLRLCQKRAEANKEIMGIHFRRYDCATNPNTYNFLDSAGDPIAPPAGASAKTNIITIPNQTRIALLGQTGASAMSYDNGKQIKIYFKPAGALIFSQYGDAGAGMYDFGKDTAGASANTGNMTVTVGNSAGTKSRVLTIMKLGDIKTL</sequence>
<protein>
    <submittedName>
        <fullName evidence="1">Uncharacterized protein</fullName>
    </submittedName>
</protein>
<proteinExistence type="predicted"/>
<dbReference type="SUPFAM" id="SSF54523">
    <property type="entry name" value="Pili subunits"/>
    <property type="match status" value="1"/>
</dbReference>
<comment type="caution">
    <text evidence="1">The sequence shown here is derived from an EMBL/GenBank/DDBJ whole genome shotgun (WGS) entry which is preliminary data.</text>
</comment>
<organism evidence="1 2">
    <name type="scientific">Candidatus Anoxymicrobium japonicum</name>
    <dbReference type="NCBI Taxonomy" id="2013648"/>
    <lineage>
        <taxon>Bacteria</taxon>
        <taxon>Bacillati</taxon>
        <taxon>Actinomycetota</taxon>
        <taxon>Candidatus Geothermincolia</taxon>
        <taxon>Candidatus Geothermincolales</taxon>
        <taxon>Candidatus Anoxymicrobiaceae</taxon>
        <taxon>Candidatus Anoxymicrobium</taxon>
    </lineage>
</organism>
<dbReference type="InterPro" id="IPR045584">
    <property type="entry name" value="Pilin-like"/>
</dbReference>
<dbReference type="AlphaFoldDB" id="A0A2N3G6W8"/>